<dbReference type="GO" id="GO:0005886">
    <property type="term" value="C:plasma membrane"/>
    <property type="evidence" value="ECO:0007669"/>
    <property type="project" value="UniProtKB-SubCell"/>
</dbReference>
<dbReference type="EMBL" id="LNIX01000057">
    <property type="protein sequence ID" value="OXA37417.1"/>
    <property type="molecule type" value="Genomic_DNA"/>
</dbReference>
<evidence type="ECO:0000313" key="8">
    <source>
        <dbReference type="Proteomes" id="UP000198287"/>
    </source>
</evidence>
<dbReference type="Proteomes" id="UP000198287">
    <property type="component" value="Unassembled WGS sequence"/>
</dbReference>
<gene>
    <name evidence="7" type="ORF">Fcan01_27800</name>
</gene>
<feature type="transmembrane region" description="Helical" evidence="6">
    <location>
        <begin position="112"/>
        <end position="133"/>
    </location>
</feature>
<comment type="caution">
    <text evidence="7">The sequence shown here is derived from an EMBL/GenBank/DDBJ whole genome shotgun (WGS) entry which is preliminary data.</text>
</comment>
<organism evidence="7 8">
    <name type="scientific">Folsomia candida</name>
    <name type="common">Springtail</name>
    <dbReference type="NCBI Taxonomy" id="158441"/>
    <lineage>
        <taxon>Eukaryota</taxon>
        <taxon>Metazoa</taxon>
        <taxon>Ecdysozoa</taxon>
        <taxon>Arthropoda</taxon>
        <taxon>Hexapoda</taxon>
        <taxon>Collembola</taxon>
        <taxon>Entomobryomorpha</taxon>
        <taxon>Isotomoidea</taxon>
        <taxon>Isotomidae</taxon>
        <taxon>Proisotominae</taxon>
        <taxon>Folsomia</taxon>
    </lineage>
</organism>
<feature type="transmembrane region" description="Helical" evidence="6">
    <location>
        <begin position="268"/>
        <end position="287"/>
    </location>
</feature>
<feature type="transmembrane region" description="Helical" evidence="6">
    <location>
        <begin position="349"/>
        <end position="371"/>
    </location>
</feature>
<keyword evidence="2" id="KW-1003">Cell membrane</keyword>
<sequence length="499" mass="56863">MNSPKKFNVFEHFLNSTIHPVEQSLRQDSKWHFRHAYHHEVRDPPPENQSYSCLCHEIKWILRLSQLVGFNPLTIKCHSDTNASRDNILSPKLDLTSPTKCKLSRIKCSYPFINAFLAVFGLLIIISLVSKTLQPVVASMFSGTDAYAFKIHVNFRVTQSILVLICGLIFNRHLSSGWESIQQIASFLNHKFPSSVSRTSKMLTLGSFLMGSINVWYTIWLGVRLCYVDGVDRNRTEGRILGKLQDTCFDIGIGNYVMFVWVLSGSEFTHLTMASFLFVIALVVKCLHAKLATLLEQILDESITQGENDQDGFAYKDLKYRGMTKELDFEMIRLVYEKLNETVIHIRKFFGVPCLVICCDGILTCVFGFYWRIIYYENLPDEDGHSADIYNLILFSMHFLYSVMSLLLILISGHIMATTALDVPKVIRKAKLSHLNSSARFQVSLLLQVSAGFPTKFTVYSITNLEMPFLAAATTNVITYLLVLMQFRMEQTSQGLAHH</sequence>
<dbReference type="GO" id="GO:0050909">
    <property type="term" value="P:sensory perception of taste"/>
    <property type="evidence" value="ECO:0007669"/>
    <property type="project" value="InterPro"/>
</dbReference>
<name>A0A226CY61_FOLCA</name>
<feature type="transmembrane region" description="Helical" evidence="6">
    <location>
        <begin position="469"/>
        <end position="487"/>
    </location>
</feature>
<keyword evidence="5 6" id="KW-0472">Membrane</keyword>
<evidence type="ECO:0000313" key="7">
    <source>
        <dbReference type="EMBL" id="OXA37417.1"/>
    </source>
</evidence>
<dbReference type="InterPro" id="IPR013604">
    <property type="entry name" value="7TM_chemorcpt"/>
</dbReference>
<reference evidence="7 8" key="1">
    <citation type="submission" date="2015-12" db="EMBL/GenBank/DDBJ databases">
        <title>The genome of Folsomia candida.</title>
        <authorList>
            <person name="Faddeeva A."/>
            <person name="Derks M.F."/>
            <person name="Anvar Y."/>
            <person name="Smit S."/>
            <person name="Van Straalen N."/>
            <person name="Roelofs D."/>
        </authorList>
    </citation>
    <scope>NUCLEOTIDE SEQUENCE [LARGE SCALE GENOMIC DNA]</scope>
    <source>
        <strain evidence="7 8">VU population</strain>
        <tissue evidence="7">Whole body</tissue>
    </source>
</reference>
<comment type="subcellular location">
    <subcellularLocation>
        <location evidence="1">Cell membrane</location>
        <topology evidence="1">Multi-pass membrane protein</topology>
    </subcellularLocation>
</comment>
<accession>A0A226CY61</accession>
<evidence type="ECO:0000256" key="4">
    <source>
        <dbReference type="ARBA" id="ARBA00022989"/>
    </source>
</evidence>
<dbReference type="Pfam" id="PF08395">
    <property type="entry name" value="7tm_7"/>
    <property type="match status" value="1"/>
</dbReference>
<dbReference type="OrthoDB" id="6625921at2759"/>
<evidence type="ECO:0000256" key="1">
    <source>
        <dbReference type="ARBA" id="ARBA00004651"/>
    </source>
</evidence>
<proteinExistence type="predicted"/>
<evidence type="ECO:0000256" key="2">
    <source>
        <dbReference type="ARBA" id="ARBA00022475"/>
    </source>
</evidence>
<evidence type="ECO:0000256" key="5">
    <source>
        <dbReference type="ARBA" id="ARBA00023136"/>
    </source>
</evidence>
<evidence type="ECO:0000256" key="3">
    <source>
        <dbReference type="ARBA" id="ARBA00022692"/>
    </source>
</evidence>
<keyword evidence="3 6" id="KW-0812">Transmembrane</keyword>
<protein>
    <recommendedName>
        <fullName evidence="9">Gustatory receptor</fullName>
    </recommendedName>
</protein>
<dbReference type="AlphaFoldDB" id="A0A226CY61"/>
<keyword evidence="4 6" id="KW-1133">Transmembrane helix</keyword>
<feature type="transmembrane region" description="Helical" evidence="6">
    <location>
        <begin position="399"/>
        <end position="423"/>
    </location>
</feature>
<evidence type="ECO:0000256" key="6">
    <source>
        <dbReference type="SAM" id="Phobius"/>
    </source>
</evidence>
<evidence type="ECO:0008006" key="9">
    <source>
        <dbReference type="Google" id="ProtNLM"/>
    </source>
</evidence>
<feature type="transmembrane region" description="Helical" evidence="6">
    <location>
        <begin position="202"/>
        <end position="223"/>
    </location>
</feature>
<keyword evidence="8" id="KW-1185">Reference proteome</keyword>